<keyword evidence="7" id="KW-1185">Reference proteome</keyword>
<comment type="caution">
    <text evidence="6">The sequence shown here is derived from an EMBL/GenBank/DDBJ whole genome shotgun (WGS) entry which is preliminary data.</text>
</comment>
<name>S0G5J6_9BACT</name>
<reference evidence="6 7" key="1">
    <citation type="journal article" date="2013" name="Genome Announc.">
        <title>Draft Genome Sequence of Desulfotignum phosphitoxidans DSM 13687 Strain FiPS-3.</title>
        <authorList>
            <person name="Poehlein A."/>
            <person name="Daniel R."/>
            <person name="Simeonova D.D."/>
        </authorList>
    </citation>
    <scope>NUCLEOTIDE SEQUENCE [LARGE SCALE GENOMIC DNA]</scope>
    <source>
        <strain evidence="6 7">DSM 13687</strain>
    </source>
</reference>
<dbReference type="EMBL" id="APJX01000004">
    <property type="protein sequence ID" value="EMS79777.1"/>
    <property type="molecule type" value="Genomic_DNA"/>
</dbReference>
<evidence type="ECO:0000259" key="5">
    <source>
        <dbReference type="Pfam" id="PF13847"/>
    </source>
</evidence>
<gene>
    <name evidence="6" type="ORF">Dpo_4c03290</name>
</gene>
<dbReference type="Gene3D" id="3.40.50.150">
    <property type="entry name" value="Vaccinia Virus protein VP39"/>
    <property type="match status" value="1"/>
</dbReference>
<comment type="pathway">
    <text evidence="4">Phospholipid metabolism.</text>
</comment>
<dbReference type="PANTHER" id="PTHR44307">
    <property type="entry name" value="PHOSPHOETHANOLAMINE METHYLTRANSFERASE"/>
    <property type="match status" value="1"/>
</dbReference>
<keyword evidence="2 6" id="KW-0489">Methyltransferase</keyword>
<dbReference type="InterPro" id="IPR025714">
    <property type="entry name" value="Methyltranfer_dom"/>
</dbReference>
<dbReference type="PANTHER" id="PTHR44307:SF2">
    <property type="entry name" value="PHOSPHOETHANOLAMINE METHYLTRANSFERASE ISOFORM X1"/>
    <property type="match status" value="1"/>
</dbReference>
<comment type="pathway">
    <text evidence="1">Lipid metabolism.</text>
</comment>
<evidence type="ECO:0000256" key="4">
    <source>
        <dbReference type="ARBA" id="ARBA00025707"/>
    </source>
</evidence>
<dbReference type="Proteomes" id="UP000014216">
    <property type="component" value="Unassembled WGS sequence"/>
</dbReference>
<proteinExistence type="predicted"/>
<dbReference type="CDD" id="cd02440">
    <property type="entry name" value="AdoMet_MTases"/>
    <property type="match status" value="1"/>
</dbReference>
<evidence type="ECO:0000256" key="2">
    <source>
        <dbReference type="ARBA" id="ARBA00022603"/>
    </source>
</evidence>
<protein>
    <submittedName>
        <fullName evidence="6">Methyltransferase type 11</fullName>
    </submittedName>
</protein>
<dbReference type="GO" id="GO:0008168">
    <property type="term" value="F:methyltransferase activity"/>
    <property type="evidence" value="ECO:0007669"/>
    <property type="project" value="UniProtKB-KW"/>
</dbReference>
<feature type="domain" description="Methyltransferase" evidence="5">
    <location>
        <begin position="63"/>
        <end position="169"/>
    </location>
</feature>
<dbReference type="GO" id="GO:0032259">
    <property type="term" value="P:methylation"/>
    <property type="evidence" value="ECO:0007669"/>
    <property type="project" value="UniProtKB-KW"/>
</dbReference>
<evidence type="ECO:0000256" key="3">
    <source>
        <dbReference type="ARBA" id="ARBA00022679"/>
    </source>
</evidence>
<dbReference type="Pfam" id="PF13847">
    <property type="entry name" value="Methyltransf_31"/>
    <property type="match status" value="1"/>
</dbReference>
<dbReference type="InterPro" id="IPR029063">
    <property type="entry name" value="SAM-dependent_MTases_sf"/>
</dbReference>
<evidence type="ECO:0000313" key="7">
    <source>
        <dbReference type="Proteomes" id="UP000014216"/>
    </source>
</evidence>
<sequence length="275" mass="29999">MESFVRDHYHAKNLLDKIDAGLTAAGKDPKQIDIRDLAPVDQLHTGGIRGTTALLEQLDIPAGFHVLDAGCGLGGTCRVMAKTCGCDVTGIDLSPDYIEAARVLTHRTGLAERIQFKAGSILALPDVIGPFDLILCQHILMNISDKQAAIQQFVRHLKPKGKIILHEIVAGSHPELALPVPWAASADISFLEPWETLLAGFTDNGFTLETFIDATAIGTRYWQKAKEFALKNADVPRALGPHLVFGDMAARFPFTMSQNFETRAVKLVEAVLTRH</sequence>
<dbReference type="SUPFAM" id="SSF53335">
    <property type="entry name" value="S-adenosyl-L-methionine-dependent methyltransferases"/>
    <property type="match status" value="1"/>
</dbReference>
<evidence type="ECO:0000313" key="6">
    <source>
        <dbReference type="EMBL" id="EMS79777.1"/>
    </source>
</evidence>
<evidence type="ECO:0000256" key="1">
    <source>
        <dbReference type="ARBA" id="ARBA00005189"/>
    </source>
</evidence>
<keyword evidence="3 6" id="KW-0808">Transferase</keyword>
<dbReference type="RefSeq" id="WP_006966058.1">
    <property type="nucleotide sequence ID" value="NZ_APJX01000004.1"/>
</dbReference>
<dbReference type="OrthoDB" id="9777830at2"/>
<dbReference type="AlphaFoldDB" id="S0G5J6"/>
<accession>S0G5J6</accession>
<organism evidence="6 7">
    <name type="scientific">Desulfotignum phosphitoxidans DSM 13687</name>
    <dbReference type="NCBI Taxonomy" id="1286635"/>
    <lineage>
        <taxon>Bacteria</taxon>
        <taxon>Pseudomonadati</taxon>
        <taxon>Thermodesulfobacteriota</taxon>
        <taxon>Desulfobacteria</taxon>
        <taxon>Desulfobacterales</taxon>
        <taxon>Desulfobacteraceae</taxon>
        <taxon>Desulfotignum</taxon>
    </lineage>
</organism>